<dbReference type="AlphaFoldDB" id="A0AA92UVZ7"/>
<feature type="signal peptide" evidence="1">
    <location>
        <begin position="1"/>
        <end position="20"/>
    </location>
</feature>
<feature type="chain" id="PRO_5042788425" evidence="1">
    <location>
        <begin position="21"/>
        <end position="359"/>
    </location>
</feature>
<sequence>MMKKILLTICCVFSILLSYAQGVEQSAESVWIAYQADPNKMYTFIDAITNSDSPKDFIPYVQRFVNENIKRGVDWDVLYDELKETILPKDPDVATYFGVSLAQNTESYSNMIKALDVLPKTHTFDNDFIEDAVIYPDGRIVIVINGDESKLKYGRHIYTLFEKNKEPNIISQFKTNHQVLLYQPEGNSMLGIFKYAGTKDDYSFTPKTAKENDKLELYVGIYLNKNGEKVGEKCIQYNSFAQAYNAEVKAGQIAEKNIKNAARNKHAQMEKVLVQKYGRKAFDAMEDFRPYIGMPEGIVREYKLVMKDVNFIAYGFVRVESGYKVYLPTRLFAMTASYINARFPRAIYTKNGKVAAIKW</sequence>
<accession>A0AA92UVZ7</accession>
<comment type="caution">
    <text evidence="3">The sequence shown here is derived from an EMBL/GenBank/DDBJ whole genome shotgun (WGS) entry which is preliminary data.</text>
</comment>
<reference evidence="2" key="2">
    <citation type="submission" date="2021-12" db="EMBL/GenBank/DDBJ databases">
        <authorList>
            <person name="Lv X."/>
        </authorList>
    </citation>
    <scope>NUCLEOTIDE SEQUENCE</scope>
    <source>
        <strain evidence="2">HF2106</strain>
    </source>
</reference>
<name>A0AA92UVZ7_9BACT</name>
<dbReference type="Proteomes" id="UP001200307">
    <property type="component" value="Unassembled WGS sequence"/>
</dbReference>
<reference evidence="3 4" key="1">
    <citation type="submission" date="2018-08" db="EMBL/GenBank/DDBJ databases">
        <title>A genome reference for cultivated species of the human gut microbiota.</title>
        <authorList>
            <person name="Zou Y."/>
            <person name="Xue W."/>
            <person name="Luo G."/>
        </authorList>
    </citation>
    <scope>NUCLEOTIDE SEQUENCE [LARGE SCALE GENOMIC DNA]</scope>
    <source>
        <strain evidence="3 4">AM42-23AC</strain>
    </source>
</reference>
<dbReference type="EMBL" id="JAJTVO010000005">
    <property type="protein sequence ID" value="MCE4121436.1"/>
    <property type="molecule type" value="Genomic_DNA"/>
</dbReference>
<proteinExistence type="predicted"/>
<protein>
    <submittedName>
        <fullName evidence="3">Uncharacterized protein</fullName>
    </submittedName>
</protein>
<gene>
    <name evidence="3" type="ORF">DW916_17085</name>
    <name evidence="2" type="ORF">LYY06_04025</name>
</gene>
<organism evidence="3 4">
    <name type="scientific">Segatella copri</name>
    <dbReference type="NCBI Taxonomy" id="165179"/>
    <lineage>
        <taxon>Bacteria</taxon>
        <taxon>Pseudomonadati</taxon>
        <taxon>Bacteroidota</taxon>
        <taxon>Bacteroidia</taxon>
        <taxon>Bacteroidales</taxon>
        <taxon>Prevotellaceae</taxon>
        <taxon>Segatella</taxon>
    </lineage>
</organism>
<dbReference type="Proteomes" id="UP000284990">
    <property type="component" value="Unassembled WGS sequence"/>
</dbReference>
<evidence type="ECO:0000313" key="2">
    <source>
        <dbReference type="EMBL" id="MCE4121436.1"/>
    </source>
</evidence>
<keyword evidence="1" id="KW-0732">Signal</keyword>
<dbReference type="EMBL" id="QSFW01000076">
    <property type="protein sequence ID" value="RHA81237.1"/>
    <property type="molecule type" value="Genomic_DNA"/>
</dbReference>
<evidence type="ECO:0000256" key="1">
    <source>
        <dbReference type="SAM" id="SignalP"/>
    </source>
</evidence>
<dbReference type="RefSeq" id="WP_147347189.1">
    <property type="nucleotide sequence ID" value="NZ_CATKVX010000001.1"/>
</dbReference>
<evidence type="ECO:0000313" key="3">
    <source>
        <dbReference type="EMBL" id="RHA81237.1"/>
    </source>
</evidence>
<evidence type="ECO:0000313" key="4">
    <source>
        <dbReference type="Proteomes" id="UP000284990"/>
    </source>
</evidence>